<proteinExistence type="predicted"/>
<name>A0A7W4Z5A5_9GAMM</name>
<dbReference type="Proteomes" id="UP000537130">
    <property type="component" value="Unassembled WGS sequence"/>
</dbReference>
<dbReference type="Pfam" id="PF00440">
    <property type="entry name" value="TetR_N"/>
    <property type="match status" value="1"/>
</dbReference>
<dbReference type="EMBL" id="JACHWY010000001">
    <property type="protein sequence ID" value="MBB3046937.1"/>
    <property type="molecule type" value="Genomic_DNA"/>
</dbReference>
<accession>A0A7W4Z5A5</accession>
<feature type="DNA-binding region" description="H-T-H motif" evidence="2">
    <location>
        <begin position="40"/>
        <end position="59"/>
    </location>
</feature>
<dbReference type="PANTHER" id="PTHR30055:SF226">
    <property type="entry name" value="HTH-TYPE TRANSCRIPTIONAL REGULATOR PKSA"/>
    <property type="match status" value="1"/>
</dbReference>
<dbReference type="SUPFAM" id="SSF46689">
    <property type="entry name" value="Homeodomain-like"/>
    <property type="match status" value="1"/>
</dbReference>
<keyword evidence="5" id="KW-1185">Reference proteome</keyword>
<sequence>MTELPRARKRPKQSRSAELVRAIREACLKILDEEGAERLTTQRIADVAGVNIASVYQYFPNKEAVLAEVYEDQLAELADQASAEFKRIWKLSSESFEDTLRAIIAMEADFLQRLYQMNPDFYQQYHQALDVRERVNQRTQAESNPSWADWFSQFLAQHADRLQVGDRDVQAFLARHTLEGALTAALRERPQALGDESFRAEVLALLLRYLLRKA</sequence>
<comment type="caution">
    <text evidence="4">The sequence shown here is derived from an EMBL/GenBank/DDBJ whole genome shotgun (WGS) entry which is preliminary data.</text>
</comment>
<dbReference type="InterPro" id="IPR001647">
    <property type="entry name" value="HTH_TetR"/>
</dbReference>
<gene>
    <name evidence="4" type="ORF">FHR99_001173</name>
</gene>
<dbReference type="GO" id="GO:0000976">
    <property type="term" value="F:transcription cis-regulatory region binding"/>
    <property type="evidence" value="ECO:0007669"/>
    <property type="project" value="TreeGrafter"/>
</dbReference>
<dbReference type="InterPro" id="IPR041669">
    <property type="entry name" value="TetR_C_15"/>
</dbReference>
<dbReference type="Pfam" id="PF17918">
    <property type="entry name" value="TetR_C_15"/>
    <property type="match status" value="1"/>
</dbReference>
<keyword evidence="1 2" id="KW-0238">DNA-binding</keyword>
<evidence type="ECO:0000259" key="3">
    <source>
        <dbReference type="PROSITE" id="PS50977"/>
    </source>
</evidence>
<dbReference type="RefSeq" id="WP_183409590.1">
    <property type="nucleotide sequence ID" value="NZ_JACHWY010000001.1"/>
</dbReference>
<organism evidence="4 5">
    <name type="scientific">Litorivivens lipolytica</name>
    <dbReference type="NCBI Taxonomy" id="1524264"/>
    <lineage>
        <taxon>Bacteria</taxon>
        <taxon>Pseudomonadati</taxon>
        <taxon>Pseudomonadota</taxon>
        <taxon>Gammaproteobacteria</taxon>
        <taxon>Litorivivens</taxon>
    </lineage>
</organism>
<feature type="domain" description="HTH tetR-type" evidence="3">
    <location>
        <begin position="17"/>
        <end position="77"/>
    </location>
</feature>
<evidence type="ECO:0000313" key="5">
    <source>
        <dbReference type="Proteomes" id="UP000537130"/>
    </source>
</evidence>
<dbReference type="GO" id="GO:0003700">
    <property type="term" value="F:DNA-binding transcription factor activity"/>
    <property type="evidence" value="ECO:0007669"/>
    <property type="project" value="TreeGrafter"/>
</dbReference>
<dbReference type="PANTHER" id="PTHR30055">
    <property type="entry name" value="HTH-TYPE TRANSCRIPTIONAL REGULATOR RUTR"/>
    <property type="match status" value="1"/>
</dbReference>
<dbReference type="AlphaFoldDB" id="A0A7W4Z5A5"/>
<dbReference type="Gene3D" id="1.10.357.10">
    <property type="entry name" value="Tetracycline Repressor, domain 2"/>
    <property type="match status" value="1"/>
</dbReference>
<dbReference type="InterPro" id="IPR050109">
    <property type="entry name" value="HTH-type_TetR-like_transc_reg"/>
</dbReference>
<dbReference type="PROSITE" id="PS50977">
    <property type="entry name" value="HTH_TETR_2"/>
    <property type="match status" value="1"/>
</dbReference>
<evidence type="ECO:0000256" key="1">
    <source>
        <dbReference type="ARBA" id="ARBA00023125"/>
    </source>
</evidence>
<evidence type="ECO:0000256" key="2">
    <source>
        <dbReference type="PROSITE-ProRule" id="PRU00335"/>
    </source>
</evidence>
<evidence type="ECO:0000313" key="4">
    <source>
        <dbReference type="EMBL" id="MBB3046937.1"/>
    </source>
</evidence>
<dbReference type="PRINTS" id="PR00455">
    <property type="entry name" value="HTHTETR"/>
</dbReference>
<protein>
    <submittedName>
        <fullName evidence="4">AcrR family transcriptional regulator</fullName>
    </submittedName>
</protein>
<dbReference type="InterPro" id="IPR009057">
    <property type="entry name" value="Homeodomain-like_sf"/>
</dbReference>
<reference evidence="4 5" key="1">
    <citation type="submission" date="2020-08" db="EMBL/GenBank/DDBJ databases">
        <title>Genomic Encyclopedia of Type Strains, Phase III (KMG-III): the genomes of soil and plant-associated and newly described type strains.</title>
        <authorList>
            <person name="Whitman W."/>
        </authorList>
    </citation>
    <scope>NUCLEOTIDE SEQUENCE [LARGE SCALE GENOMIC DNA]</scope>
    <source>
        <strain evidence="4 5">CECT 8654</strain>
    </source>
</reference>